<dbReference type="Pfam" id="PF10842">
    <property type="entry name" value="DUF2642"/>
    <property type="match status" value="1"/>
</dbReference>
<dbReference type="EMBL" id="BJXX01000076">
    <property type="protein sequence ID" value="GEN34350.1"/>
    <property type="molecule type" value="Genomic_DNA"/>
</dbReference>
<accession>A0A511V5Z5</accession>
<gene>
    <name evidence="1" type="ORF">ADA01nite_18100</name>
</gene>
<keyword evidence="2" id="KW-1185">Reference proteome</keyword>
<evidence type="ECO:0000313" key="1">
    <source>
        <dbReference type="EMBL" id="GEN34350.1"/>
    </source>
</evidence>
<proteinExistence type="predicted"/>
<dbReference type="AlphaFoldDB" id="A0A511V5Z5"/>
<dbReference type="InterPro" id="IPR020139">
    <property type="entry name" value="DUF2642"/>
</dbReference>
<dbReference type="Proteomes" id="UP000321157">
    <property type="component" value="Unassembled WGS sequence"/>
</dbReference>
<name>A0A511V5Z5_9BACL</name>
<evidence type="ECO:0000313" key="2">
    <source>
        <dbReference type="Proteomes" id="UP000321157"/>
    </source>
</evidence>
<organism evidence="1 2">
    <name type="scientific">Aneurinibacillus danicus</name>
    <dbReference type="NCBI Taxonomy" id="267746"/>
    <lineage>
        <taxon>Bacteria</taxon>
        <taxon>Bacillati</taxon>
        <taxon>Bacillota</taxon>
        <taxon>Bacilli</taxon>
        <taxon>Bacillales</taxon>
        <taxon>Paenibacillaceae</taxon>
        <taxon>Aneurinibacillus group</taxon>
        <taxon>Aneurinibacillus</taxon>
    </lineage>
</organism>
<protein>
    <recommendedName>
        <fullName evidence="3">DUF2642 domain-containing protein</fullName>
    </recommendedName>
</protein>
<evidence type="ECO:0008006" key="3">
    <source>
        <dbReference type="Google" id="ProtNLM"/>
    </source>
</evidence>
<sequence length="131" mass="15055">MYQNFYSAYPYAYYPSYPSYSYPLYNQEIQTPEAVEEAIAAHETAEVQPVSYPVLEQTEEAVQEKTASKETDTFTTRFLNYLVERKGTLISVTTSTDVISGTLEDVFSDCVLIKAKDENYHIRPEGIIYFK</sequence>
<comment type="caution">
    <text evidence="1">The sequence shown here is derived from an EMBL/GenBank/DDBJ whole genome shotgun (WGS) entry which is preliminary data.</text>
</comment>
<dbReference type="RefSeq" id="WP_170230210.1">
    <property type="nucleotide sequence ID" value="NZ_BJXX01000076.1"/>
</dbReference>
<reference evidence="1 2" key="1">
    <citation type="submission" date="2019-07" db="EMBL/GenBank/DDBJ databases">
        <title>Whole genome shotgun sequence of Aneurinibacillus danicus NBRC 102444.</title>
        <authorList>
            <person name="Hosoyama A."/>
            <person name="Uohara A."/>
            <person name="Ohji S."/>
            <person name="Ichikawa N."/>
        </authorList>
    </citation>
    <scope>NUCLEOTIDE SEQUENCE [LARGE SCALE GENOMIC DNA]</scope>
    <source>
        <strain evidence="1 2">NBRC 102444</strain>
    </source>
</reference>